<keyword evidence="1" id="KW-0472">Membrane</keyword>
<feature type="transmembrane region" description="Helical" evidence="1">
    <location>
        <begin position="12"/>
        <end position="32"/>
    </location>
</feature>
<evidence type="ECO:0000313" key="2">
    <source>
        <dbReference type="EMBL" id="SDL35687.1"/>
    </source>
</evidence>
<dbReference type="RefSeq" id="WP_039698470.1">
    <property type="nucleotide sequence ID" value="NZ_CP185948.1"/>
</dbReference>
<feature type="transmembrane region" description="Helical" evidence="1">
    <location>
        <begin position="52"/>
        <end position="69"/>
    </location>
</feature>
<keyword evidence="1" id="KW-0812">Transmembrane</keyword>
<keyword evidence="1" id="KW-1133">Transmembrane helix</keyword>
<sequence length="96" mass="10899">MLDNVITLLDVVSMILSILSVVLGIYILVLSLQRLFESKPWKNKNLKKENRIWFMTGIVYVLLLIVDILNGKPLSMISSHLVLAVCMLSFYSTEGE</sequence>
<name>A0A1G9JDF9_STREI</name>
<reference evidence="2 3" key="1">
    <citation type="submission" date="2016-10" db="EMBL/GenBank/DDBJ databases">
        <authorList>
            <person name="de Groot N.N."/>
        </authorList>
    </citation>
    <scope>NUCLEOTIDE SEQUENCE [LARGE SCALE GENOMIC DNA]</scope>
    <source>
        <strain evidence="2 3">Sb09</strain>
    </source>
</reference>
<gene>
    <name evidence="2" type="ORF">SAMN05216400_0568</name>
</gene>
<dbReference type="Proteomes" id="UP000183162">
    <property type="component" value="Unassembled WGS sequence"/>
</dbReference>
<protein>
    <submittedName>
        <fullName evidence="2">Uncharacterized protein</fullName>
    </submittedName>
</protein>
<organism evidence="2 3">
    <name type="scientific">Streptococcus equinus</name>
    <name type="common">Streptococcus bovis</name>
    <dbReference type="NCBI Taxonomy" id="1335"/>
    <lineage>
        <taxon>Bacteria</taxon>
        <taxon>Bacillati</taxon>
        <taxon>Bacillota</taxon>
        <taxon>Bacilli</taxon>
        <taxon>Lactobacillales</taxon>
        <taxon>Streptococcaceae</taxon>
        <taxon>Streptococcus</taxon>
    </lineage>
</organism>
<proteinExistence type="predicted"/>
<dbReference type="AlphaFoldDB" id="A0A1G9JDF9"/>
<evidence type="ECO:0000256" key="1">
    <source>
        <dbReference type="SAM" id="Phobius"/>
    </source>
</evidence>
<accession>A0A1G9JDF9</accession>
<dbReference type="GeneID" id="63970374"/>
<evidence type="ECO:0000313" key="3">
    <source>
        <dbReference type="Proteomes" id="UP000183162"/>
    </source>
</evidence>
<dbReference type="EMBL" id="FNGX01000001">
    <property type="protein sequence ID" value="SDL35687.1"/>
    <property type="molecule type" value="Genomic_DNA"/>
</dbReference>